<evidence type="ECO:0000256" key="3">
    <source>
        <dbReference type="ARBA" id="ARBA00004648"/>
    </source>
</evidence>
<dbReference type="Pfam" id="PF13181">
    <property type="entry name" value="TPR_8"/>
    <property type="match status" value="1"/>
</dbReference>
<comment type="similarity">
    <text evidence="4">Belongs to the aspartyl/asparaginyl beta-hydroxylase family.</text>
</comment>
<dbReference type="SUPFAM" id="SSF48452">
    <property type="entry name" value="TPR-like"/>
    <property type="match status" value="1"/>
</dbReference>
<evidence type="ECO:0000256" key="29">
    <source>
        <dbReference type="SAM" id="MobiDB-lite"/>
    </source>
</evidence>
<dbReference type="OrthoDB" id="438431at2759"/>
<dbReference type="InterPro" id="IPR039038">
    <property type="entry name" value="ASPH"/>
</dbReference>
<keyword evidence="9 27" id="KW-0802">TPR repeat</keyword>
<evidence type="ECO:0000256" key="10">
    <source>
        <dbReference type="ARBA" id="ARBA00022824"/>
    </source>
</evidence>
<keyword evidence="28" id="KW-0175">Coiled coil</keyword>
<feature type="compositionally biased region" description="Low complexity" evidence="29">
    <location>
        <begin position="289"/>
        <end position="312"/>
    </location>
</feature>
<sequence length="758" mass="85884">MAPRKNAKGGGGNSSSTSGSGSGSSSTGSSGGSSSSPGSRRETKHGGHKNGRKGGLSGSSFFTWFMVIALLGVWTSVAVVWFDLVDYEEVLGKLGVYDADGDGDFDVDDAKVLLGLKERSASEPTFPPEEAEPHAEPEEQAPEGTEPQNIEDEVKEHIQSLLHETVHTEHVEGEDLQQDQDEPAELQLEDENFLTAPDADDRFETLEPETLHEVTEDSYLVEETVLQDHHQDVEELMYDQENPDSSEPAVEDERLYQKADDITYQDYDEQVVYEPSENEAIEISDNTTEESNIISEEVSVPPAEEQQEVPPETNRKTDDQEQKQKAKKKKPKLLNKFDKTIKTELDAAEKLRKRGKIEEAVNAFEELVRKYPQSPRARYGKAQCEDDLAEKRRSNEVLRKAIETYQEVTNLPDVPTDLVKLSLKRRSERQQFLGHMRGSLLTLQRLVQLFPSDTSLKNDLGVGYLLMGDNDNAKKVYEEVLNVTPNDGFAKVHYGFILKAQNKIAESIPYLKEGIESGDPGTDDGRFYFHLGDAMQRVGNKEAYKWYELGHKRGHFASVWQRSLYNVNGLRAQPWWTPRETGYTELVKSLERNWKLIRDEGLAVMDKAKGLFLPEDENLREKGDWSQFTLWQQGRKNENACKGAPKTCTLLEKFPETTGCRRGQIKYSIMHPGTHVWPHTGPTNCRLRMHLGLVIPKEGCKIRCANETKTWEEGKVLIFDDSFEHEVWQNASSFRLIFIVDVWHPELTPQQRRSLPAI</sequence>
<evidence type="ECO:0000256" key="20">
    <source>
        <dbReference type="ARBA" id="ARBA00023180"/>
    </source>
</evidence>
<dbReference type="FunFam" id="1.25.40.10:FF:000151">
    <property type="entry name" value="Aspartyl/asparaginyl beta-hydroxylase"/>
    <property type="match status" value="1"/>
</dbReference>
<dbReference type="GO" id="GO:1901879">
    <property type="term" value="P:regulation of protein depolymerization"/>
    <property type="evidence" value="ECO:0007669"/>
    <property type="project" value="Ensembl"/>
</dbReference>
<feature type="compositionally biased region" description="Basic and acidic residues" evidence="29">
    <location>
        <begin position="313"/>
        <end position="324"/>
    </location>
</feature>
<dbReference type="InterPro" id="IPR007803">
    <property type="entry name" value="Asp/Arg/Pro-Hydrxlase"/>
</dbReference>
<proteinExistence type="inferred from homology"/>
<reference evidence="33" key="1">
    <citation type="submission" date="2020-06" db="EMBL/GenBank/DDBJ databases">
        <authorList>
            <consortium name="Wellcome Sanger Institute Data Sharing"/>
        </authorList>
    </citation>
    <scope>NUCLEOTIDE SEQUENCE [LARGE SCALE GENOMIC DNA]</scope>
</reference>
<evidence type="ECO:0000256" key="13">
    <source>
        <dbReference type="ARBA" id="ARBA00022964"/>
    </source>
</evidence>
<feature type="region of interest" description="Disordered" evidence="29">
    <location>
        <begin position="1"/>
        <end position="53"/>
    </location>
</feature>
<protein>
    <recommendedName>
        <fullName evidence="24">Aspartyl/asparaginyl beta-hydroxylase</fullName>
        <ecNumber evidence="23">1.14.11.16</ecNumber>
    </recommendedName>
    <alternativeName>
        <fullName evidence="25">Aspartate beta-hydroxylase</fullName>
    </alternativeName>
    <alternativeName>
        <fullName evidence="26">Peptide-aspartate beta-dioxygenase</fullName>
    </alternativeName>
</protein>
<keyword evidence="8" id="KW-0677">Repeat</keyword>
<evidence type="ECO:0000256" key="12">
    <source>
        <dbReference type="ARBA" id="ARBA00022951"/>
    </source>
</evidence>
<evidence type="ECO:0000256" key="11">
    <source>
        <dbReference type="ARBA" id="ARBA00022837"/>
    </source>
</evidence>
<name>A0A8D2D4C6_SCIVU</name>
<keyword evidence="13" id="KW-0223">Dioxygenase</keyword>
<evidence type="ECO:0000256" key="6">
    <source>
        <dbReference type="ARBA" id="ARBA00022692"/>
    </source>
</evidence>
<comment type="subcellular location">
    <subcellularLocation>
        <location evidence="3">Endoplasmic reticulum membrane</location>
        <topology evidence="3">Single-pass type II membrane protein</topology>
    </subcellularLocation>
    <subcellularLocation>
        <location evidence="2">Sarcoplasmic reticulum membrane</location>
        <topology evidence="2">Single-pass type II membrane protein</topology>
    </subcellularLocation>
</comment>
<feature type="coiled-coil region" evidence="28">
    <location>
        <begin position="381"/>
        <end position="408"/>
    </location>
</feature>
<evidence type="ECO:0000256" key="19">
    <source>
        <dbReference type="ARBA" id="ARBA00023157"/>
    </source>
</evidence>
<dbReference type="GO" id="GO:0032541">
    <property type="term" value="C:cortical endoplasmic reticulum"/>
    <property type="evidence" value="ECO:0007669"/>
    <property type="project" value="Ensembl"/>
</dbReference>
<dbReference type="GO" id="GO:0045862">
    <property type="term" value="P:positive regulation of proteolysis"/>
    <property type="evidence" value="ECO:0007669"/>
    <property type="project" value="Ensembl"/>
</dbReference>
<evidence type="ECO:0000256" key="16">
    <source>
        <dbReference type="ARBA" id="ARBA00023002"/>
    </source>
</evidence>
<feature type="domain" description="Aspartyl/asparaginy/proline hydroxylase" evidence="31">
    <location>
        <begin position="591"/>
        <end position="745"/>
    </location>
</feature>
<evidence type="ECO:0000256" key="15">
    <source>
        <dbReference type="ARBA" id="ARBA00022989"/>
    </source>
</evidence>
<evidence type="ECO:0000256" key="17">
    <source>
        <dbReference type="ARBA" id="ARBA00023004"/>
    </source>
</evidence>
<dbReference type="GO" id="GO:0005886">
    <property type="term" value="C:plasma membrane"/>
    <property type="evidence" value="ECO:0007669"/>
    <property type="project" value="Ensembl"/>
</dbReference>
<keyword evidence="34" id="KW-1185">Reference proteome</keyword>
<evidence type="ECO:0000256" key="9">
    <source>
        <dbReference type="ARBA" id="ARBA00022803"/>
    </source>
</evidence>
<organism evidence="33 34">
    <name type="scientific">Sciurus vulgaris</name>
    <name type="common">Eurasian red squirrel</name>
    <dbReference type="NCBI Taxonomy" id="55149"/>
    <lineage>
        <taxon>Eukaryota</taxon>
        <taxon>Metazoa</taxon>
        <taxon>Chordata</taxon>
        <taxon>Craniata</taxon>
        <taxon>Vertebrata</taxon>
        <taxon>Euteleostomi</taxon>
        <taxon>Mammalia</taxon>
        <taxon>Eutheria</taxon>
        <taxon>Euarchontoglires</taxon>
        <taxon>Glires</taxon>
        <taxon>Rodentia</taxon>
        <taxon>Sciuromorpha</taxon>
        <taxon>Sciuridae</taxon>
        <taxon>Sciurinae</taxon>
        <taxon>Sciurini</taxon>
        <taxon>Sciurus</taxon>
    </lineage>
</organism>
<feature type="domain" description="Aspartyl beta-hydroxylase/Triadin" evidence="32">
    <location>
        <begin position="50"/>
        <end position="115"/>
    </location>
</feature>
<keyword evidence="11" id="KW-0106">Calcium</keyword>
<gene>
    <name evidence="33" type="primary">ASPH</name>
</gene>
<dbReference type="AlphaFoldDB" id="A0A8D2D4C6"/>
<keyword evidence="14" id="KW-0735">Signal-anchor</keyword>
<dbReference type="SMART" id="SM00028">
    <property type="entry name" value="TPR"/>
    <property type="match status" value="2"/>
</dbReference>
<dbReference type="EC" id="1.14.11.16" evidence="23"/>
<evidence type="ECO:0000256" key="8">
    <source>
        <dbReference type="ARBA" id="ARBA00022737"/>
    </source>
</evidence>
<comment type="cofactor">
    <cofactor evidence="1">
        <name>Fe cation</name>
        <dbReference type="ChEBI" id="CHEBI:24875"/>
    </cofactor>
</comment>
<evidence type="ECO:0000256" key="24">
    <source>
        <dbReference type="ARBA" id="ARBA00070005"/>
    </source>
</evidence>
<dbReference type="GO" id="GO:0060021">
    <property type="term" value="P:roof of mouth development"/>
    <property type="evidence" value="ECO:0007669"/>
    <property type="project" value="Ensembl"/>
</dbReference>
<evidence type="ECO:0000256" key="4">
    <source>
        <dbReference type="ARBA" id="ARBA00007730"/>
    </source>
</evidence>
<dbReference type="Gene3D" id="2.60.120.330">
    <property type="entry name" value="B-lactam Antibiotic, Isopenicillin N Synthase, Chain"/>
    <property type="match status" value="1"/>
</dbReference>
<reference evidence="33" key="2">
    <citation type="submission" date="2025-08" db="UniProtKB">
        <authorList>
            <consortium name="Ensembl"/>
        </authorList>
    </citation>
    <scope>IDENTIFICATION</scope>
</reference>
<keyword evidence="18 30" id="KW-0472">Membrane</keyword>
<evidence type="ECO:0000256" key="7">
    <source>
        <dbReference type="ARBA" id="ARBA00022723"/>
    </source>
</evidence>
<evidence type="ECO:0000256" key="5">
    <source>
        <dbReference type="ARBA" id="ARBA00022553"/>
    </source>
</evidence>
<evidence type="ECO:0000259" key="32">
    <source>
        <dbReference type="Pfam" id="PF05279"/>
    </source>
</evidence>
<dbReference type="Pfam" id="PF13432">
    <property type="entry name" value="TPR_16"/>
    <property type="match status" value="1"/>
</dbReference>
<evidence type="ECO:0000256" key="18">
    <source>
        <dbReference type="ARBA" id="ARBA00023136"/>
    </source>
</evidence>
<dbReference type="Gene3D" id="1.25.40.10">
    <property type="entry name" value="Tetratricopeptide repeat domain"/>
    <property type="match status" value="2"/>
</dbReference>
<evidence type="ECO:0000256" key="27">
    <source>
        <dbReference type="PROSITE-ProRule" id="PRU00339"/>
    </source>
</evidence>
<dbReference type="SUPFAM" id="SSF51197">
    <property type="entry name" value="Clavaminate synthase-like"/>
    <property type="match status" value="1"/>
</dbReference>
<dbReference type="GO" id="GO:0031647">
    <property type="term" value="P:regulation of protein stability"/>
    <property type="evidence" value="ECO:0007669"/>
    <property type="project" value="Ensembl"/>
</dbReference>
<evidence type="ECO:0000259" key="31">
    <source>
        <dbReference type="Pfam" id="PF05118"/>
    </source>
</evidence>
<keyword evidence="16" id="KW-0560">Oxidoreductase</keyword>
<dbReference type="PROSITE" id="PS50005">
    <property type="entry name" value="TPR"/>
    <property type="match status" value="1"/>
</dbReference>
<dbReference type="GeneTree" id="ENSGT00940000156304"/>
<feature type="transmembrane region" description="Helical" evidence="30">
    <location>
        <begin position="61"/>
        <end position="82"/>
    </location>
</feature>
<dbReference type="GO" id="GO:0033017">
    <property type="term" value="C:sarcoplasmic reticulum membrane"/>
    <property type="evidence" value="ECO:0007669"/>
    <property type="project" value="UniProtKB-SubCell"/>
</dbReference>
<dbReference type="InterPro" id="IPR007943">
    <property type="entry name" value="Asp-B-hydro/Triadin_dom"/>
</dbReference>
<dbReference type="Pfam" id="PF05118">
    <property type="entry name" value="Asp_Arg_Hydrox"/>
    <property type="match status" value="1"/>
</dbReference>
<dbReference type="GO" id="GO:0008283">
    <property type="term" value="P:cell population proliferation"/>
    <property type="evidence" value="ECO:0007669"/>
    <property type="project" value="Ensembl"/>
</dbReference>
<dbReference type="InterPro" id="IPR011990">
    <property type="entry name" value="TPR-like_helical_dom_sf"/>
</dbReference>
<dbReference type="Proteomes" id="UP000694564">
    <property type="component" value="Chromosome 1"/>
</dbReference>
<evidence type="ECO:0000256" key="23">
    <source>
        <dbReference type="ARBA" id="ARBA00066696"/>
    </source>
</evidence>
<feature type="repeat" description="TPR" evidence="27">
    <location>
        <begin position="454"/>
        <end position="487"/>
    </location>
</feature>
<evidence type="ECO:0000256" key="21">
    <source>
        <dbReference type="ARBA" id="ARBA00051654"/>
    </source>
</evidence>
<dbReference type="GO" id="GO:0007389">
    <property type="term" value="P:pattern specification process"/>
    <property type="evidence" value="ECO:0007669"/>
    <property type="project" value="Ensembl"/>
</dbReference>
<feature type="compositionally biased region" description="Low complexity" evidence="29">
    <location>
        <begin position="14"/>
        <end position="38"/>
    </location>
</feature>
<dbReference type="GO" id="GO:0046872">
    <property type="term" value="F:metal ion binding"/>
    <property type="evidence" value="ECO:0007669"/>
    <property type="project" value="UniProtKB-KW"/>
</dbReference>
<comment type="function">
    <text evidence="22">Specifically hydroxylates an Asp or Asn residue in certain epidermal growth factor-like (EGF) domains of a number of proteins.</text>
</comment>
<dbReference type="PANTHER" id="PTHR12366">
    <property type="entry name" value="ASPARTYL/ASPARAGINYL BETA-HYDROXYLASE"/>
    <property type="match status" value="1"/>
</dbReference>
<dbReference type="PANTHER" id="PTHR12366:SF33">
    <property type="entry name" value="ASPARTYL_ASPARAGINYL BETA-HYDROXYLASE"/>
    <property type="match status" value="1"/>
</dbReference>
<keyword evidence="17" id="KW-0408">Iron</keyword>
<dbReference type="GO" id="GO:0008285">
    <property type="term" value="P:negative regulation of cell population proliferation"/>
    <property type="evidence" value="ECO:0007669"/>
    <property type="project" value="Ensembl"/>
</dbReference>
<dbReference type="GO" id="GO:0035108">
    <property type="term" value="P:limb morphogenesis"/>
    <property type="evidence" value="ECO:0007669"/>
    <property type="project" value="Ensembl"/>
</dbReference>
<evidence type="ECO:0000256" key="30">
    <source>
        <dbReference type="SAM" id="Phobius"/>
    </source>
</evidence>
<keyword evidence="15 30" id="KW-1133">Transmembrane helix</keyword>
<evidence type="ECO:0000313" key="34">
    <source>
        <dbReference type="Proteomes" id="UP000694564"/>
    </source>
</evidence>
<evidence type="ECO:0000256" key="14">
    <source>
        <dbReference type="ARBA" id="ARBA00022968"/>
    </source>
</evidence>
<keyword evidence="6 30" id="KW-0812">Transmembrane</keyword>
<feature type="region of interest" description="Disordered" evidence="29">
    <location>
        <begin position="118"/>
        <end position="149"/>
    </location>
</feature>
<keyword evidence="5" id="KW-0597">Phosphoprotein</keyword>
<comment type="catalytic activity">
    <reaction evidence="21">
        <text>L-aspartyl-[protein] + 2-oxoglutarate + O2 = 3-hydroxy-L-aspartyl-[protein] + succinate + CO2</text>
        <dbReference type="Rhea" id="RHEA:11508"/>
        <dbReference type="Rhea" id="RHEA-COMP:9867"/>
        <dbReference type="Rhea" id="RHEA-COMP:14951"/>
        <dbReference type="ChEBI" id="CHEBI:15379"/>
        <dbReference type="ChEBI" id="CHEBI:16526"/>
        <dbReference type="ChEBI" id="CHEBI:16810"/>
        <dbReference type="ChEBI" id="CHEBI:17427"/>
        <dbReference type="ChEBI" id="CHEBI:29961"/>
        <dbReference type="ChEBI" id="CHEBI:30031"/>
        <dbReference type="EC" id="1.14.11.16"/>
    </reaction>
</comment>
<dbReference type="GO" id="GO:0062101">
    <property type="term" value="F:peptidyl-aspartic acid 3-dioxygenase activity"/>
    <property type="evidence" value="ECO:0007669"/>
    <property type="project" value="UniProtKB-EC"/>
</dbReference>
<reference evidence="33" key="3">
    <citation type="submission" date="2025-09" db="UniProtKB">
        <authorList>
            <consortium name="Ensembl"/>
        </authorList>
    </citation>
    <scope>IDENTIFICATION</scope>
</reference>
<evidence type="ECO:0000256" key="26">
    <source>
        <dbReference type="ARBA" id="ARBA00083536"/>
    </source>
</evidence>
<keyword evidence="20" id="KW-0325">Glycoprotein</keyword>
<evidence type="ECO:0000256" key="22">
    <source>
        <dbReference type="ARBA" id="ARBA00054226"/>
    </source>
</evidence>
<dbReference type="InterPro" id="IPR019734">
    <property type="entry name" value="TPR_rpt"/>
</dbReference>
<dbReference type="Pfam" id="PF05279">
    <property type="entry name" value="Asp-B-Hydro_N"/>
    <property type="match status" value="1"/>
</dbReference>
<keyword evidence="12" id="KW-0703">Sarcoplasmic reticulum</keyword>
<dbReference type="FunFam" id="1.25.40.10:FF:000154">
    <property type="entry name" value="Aspartyl/asparaginyl beta-hydroxylase"/>
    <property type="match status" value="1"/>
</dbReference>
<dbReference type="InterPro" id="IPR027443">
    <property type="entry name" value="IPNS-like_sf"/>
</dbReference>
<dbReference type="FunFam" id="2.60.120.330:FF:000004">
    <property type="entry name" value="aspartyl/asparaginyl beta-hydroxylase isoform X2"/>
    <property type="match status" value="1"/>
</dbReference>
<keyword evidence="19" id="KW-1015">Disulfide bond</keyword>
<keyword evidence="10" id="KW-0256">Endoplasmic reticulum</keyword>
<feature type="region of interest" description="Disordered" evidence="29">
    <location>
        <begin position="276"/>
        <end position="333"/>
    </location>
</feature>
<dbReference type="GO" id="GO:0060325">
    <property type="term" value="P:face morphogenesis"/>
    <property type="evidence" value="ECO:0007669"/>
    <property type="project" value="Ensembl"/>
</dbReference>
<evidence type="ECO:0000256" key="25">
    <source>
        <dbReference type="ARBA" id="ARBA00075221"/>
    </source>
</evidence>
<dbReference type="Ensembl" id="ENSSVLT00005021091.1">
    <property type="protein sequence ID" value="ENSSVLP00005018951.1"/>
    <property type="gene ID" value="ENSSVLG00005014187.1"/>
</dbReference>
<evidence type="ECO:0000256" key="28">
    <source>
        <dbReference type="SAM" id="Coils"/>
    </source>
</evidence>
<evidence type="ECO:0000313" key="33">
    <source>
        <dbReference type="Ensembl" id="ENSSVLP00005018951.1"/>
    </source>
</evidence>
<evidence type="ECO:0000256" key="1">
    <source>
        <dbReference type="ARBA" id="ARBA00001962"/>
    </source>
</evidence>
<keyword evidence="7" id="KW-0479">Metal-binding</keyword>
<accession>A0A8D2D4C6</accession>
<evidence type="ECO:0000256" key="2">
    <source>
        <dbReference type="ARBA" id="ARBA00004157"/>
    </source>
</evidence>